<name>A0A6C0D2D7_9ZZZZ</name>
<sequence length="149" mass="17708">MDIHSMPEDIIKHIGAFYVTKQIKLLCRLSKIKNKIEELEKRTIDEWIEHLMVSKRYSIKNIEIINDRIHFRNLWGDKCICNKNEIIHQGCISHVRQLHLWYTQRIISAATPAPQYEGEKIRNIVGEHLTAKYVKYGDYYGVRCLVFTH</sequence>
<protein>
    <submittedName>
        <fullName evidence="1">Uncharacterized protein</fullName>
    </submittedName>
</protein>
<reference evidence="1" key="1">
    <citation type="journal article" date="2020" name="Nature">
        <title>Giant virus diversity and host interactions through global metagenomics.</title>
        <authorList>
            <person name="Schulz F."/>
            <person name="Roux S."/>
            <person name="Paez-Espino D."/>
            <person name="Jungbluth S."/>
            <person name="Walsh D.A."/>
            <person name="Denef V.J."/>
            <person name="McMahon K.D."/>
            <person name="Konstantinidis K.T."/>
            <person name="Eloe-Fadrosh E.A."/>
            <person name="Kyrpides N.C."/>
            <person name="Woyke T."/>
        </authorList>
    </citation>
    <scope>NUCLEOTIDE SEQUENCE</scope>
    <source>
        <strain evidence="1">GVMAG-M-3300023174-107</strain>
    </source>
</reference>
<proteinExistence type="predicted"/>
<dbReference type="EMBL" id="MN739520">
    <property type="protein sequence ID" value="QHT10420.1"/>
    <property type="molecule type" value="Genomic_DNA"/>
</dbReference>
<evidence type="ECO:0000313" key="1">
    <source>
        <dbReference type="EMBL" id="QHT10420.1"/>
    </source>
</evidence>
<dbReference type="AlphaFoldDB" id="A0A6C0D2D7"/>
<accession>A0A6C0D2D7</accession>
<organism evidence="1">
    <name type="scientific">viral metagenome</name>
    <dbReference type="NCBI Taxonomy" id="1070528"/>
    <lineage>
        <taxon>unclassified sequences</taxon>
        <taxon>metagenomes</taxon>
        <taxon>organismal metagenomes</taxon>
    </lineage>
</organism>